<sequence length="130" mass="14492">MDPKFNGASRFDKFMASLRSSESAAPIISARHFASAQHIDMQTLARLAHVHRNTVNRLPGSESTHKLPSKHASGHPNCNRYLGDVRNTLFWYRKEPLPTFGYKTAEQLKSVGRTEDPLRYVISLEAGAAG</sequence>
<dbReference type="RefSeq" id="WP_309146461.1">
    <property type="nucleotide sequence ID" value="NZ_QJJY01000003.1"/>
</dbReference>
<protein>
    <recommendedName>
        <fullName evidence="3">DUF2384 domain-containing protein</fullName>
    </recommendedName>
</protein>
<dbReference type="EMBL" id="QJJY01000003">
    <property type="protein sequence ID" value="PXX38023.1"/>
    <property type="molecule type" value="Genomic_DNA"/>
</dbReference>
<comment type="caution">
    <text evidence="1">The sequence shown here is derived from an EMBL/GenBank/DDBJ whole genome shotgun (WGS) entry which is preliminary data.</text>
</comment>
<evidence type="ECO:0000313" key="2">
    <source>
        <dbReference type="Proteomes" id="UP000247755"/>
    </source>
</evidence>
<reference evidence="1 2" key="1">
    <citation type="submission" date="2018-05" db="EMBL/GenBank/DDBJ databases">
        <title>Comparative genomics of bacterial root endophytes of switchgrass collected from native prairies over two seasons.</title>
        <authorList>
            <person name="Tang Y."/>
        </authorList>
    </citation>
    <scope>NUCLEOTIDE SEQUENCE [LARGE SCALE GENOMIC DNA]</scope>
    <source>
        <strain evidence="1 2">NFIX32</strain>
    </source>
</reference>
<gene>
    <name evidence="1" type="ORF">NA66_10031</name>
</gene>
<accession>A0A318ISR7</accession>
<proteinExistence type="predicted"/>
<evidence type="ECO:0000313" key="1">
    <source>
        <dbReference type="EMBL" id="PXX38023.1"/>
    </source>
</evidence>
<organism evidence="1 2">
    <name type="scientific">Burkholderia pyrrocinia</name>
    <name type="common">Pseudomonas pyrrocinia</name>
    <dbReference type="NCBI Taxonomy" id="60550"/>
    <lineage>
        <taxon>Bacteria</taxon>
        <taxon>Pseudomonadati</taxon>
        <taxon>Pseudomonadota</taxon>
        <taxon>Betaproteobacteria</taxon>
        <taxon>Burkholderiales</taxon>
        <taxon>Burkholderiaceae</taxon>
        <taxon>Burkholderia</taxon>
        <taxon>Burkholderia cepacia complex</taxon>
    </lineage>
</organism>
<evidence type="ECO:0008006" key="3">
    <source>
        <dbReference type="Google" id="ProtNLM"/>
    </source>
</evidence>
<dbReference type="AlphaFoldDB" id="A0A318ISR7"/>
<dbReference type="Proteomes" id="UP000247755">
    <property type="component" value="Unassembled WGS sequence"/>
</dbReference>
<name>A0A318ISR7_BURPY</name>